<dbReference type="InterPro" id="IPR051329">
    <property type="entry name" value="NIR_SIR_4Fe-4S"/>
</dbReference>
<evidence type="ECO:0000256" key="1">
    <source>
        <dbReference type="ARBA" id="ARBA00022485"/>
    </source>
</evidence>
<accession>M0QPD8</accession>
<dbReference type="eggNOG" id="COG0155">
    <property type="taxonomic scope" value="Bacteria"/>
</dbReference>
<dbReference type="InterPro" id="IPR005117">
    <property type="entry name" value="NiRdtase/SiRdtase_haem-b_fer"/>
</dbReference>
<gene>
    <name evidence="9" type="primary">cobG</name>
    <name evidence="9" type="ORF">GS4_33_00840</name>
</gene>
<keyword evidence="10" id="KW-1185">Reference proteome</keyword>
<dbReference type="STRING" id="1223545.GS4_33_00840"/>
<keyword evidence="2" id="KW-0349">Heme</keyword>
<dbReference type="EMBL" id="BANX01000033">
    <property type="protein sequence ID" value="GAC70269.1"/>
    <property type="molecule type" value="Genomic_DNA"/>
</dbReference>
<evidence type="ECO:0000313" key="10">
    <source>
        <dbReference type="Proteomes" id="UP000011666"/>
    </source>
</evidence>
<evidence type="ECO:0000313" key="9">
    <source>
        <dbReference type="EMBL" id="GAC70269.1"/>
    </source>
</evidence>
<keyword evidence="6" id="KW-0411">Iron-sulfur</keyword>
<evidence type="ECO:0000256" key="2">
    <source>
        <dbReference type="ARBA" id="ARBA00022617"/>
    </source>
</evidence>
<dbReference type="Gene3D" id="3.90.480.20">
    <property type="match status" value="1"/>
</dbReference>
<evidence type="ECO:0000256" key="5">
    <source>
        <dbReference type="ARBA" id="ARBA00023004"/>
    </source>
</evidence>
<feature type="region of interest" description="Disordered" evidence="7">
    <location>
        <begin position="361"/>
        <end position="384"/>
    </location>
</feature>
<dbReference type="GO" id="GO:0046872">
    <property type="term" value="F:metal ion binding"/>
    <property type="evidence" value="ECO:0007669"/>
    <property type="project" value="UniProtKB-KW"/>
</dbReference>
<proteinExistence type="predicted"/>
<sequence>MFSTHSAADGAMARIRLPGGLLRPDQLLLLSAAADTHADGHLELTARANLQIRGIRDVEAVADAVVAAGLAPSETHEKARNIEVSPLTGRIGGVTDVRPLADDLDRALRADDSLAELSGRFLFGLDDGRGDILAQRPDACAVAFSTDDGAVGALIAVDGAIIGEVDHLDAVPAALLDVARETTGNGEIWRVRDLGDVDRAELLGRIGDRLQPASTTELTPLPDPSPLVGWFEQDEGQILLGAVVELARIPARLAEFLAAIDTPIIITPHREILICDLAEGVADTVVRVLAPMGLILDANSPWAAVSCCVGAPGCGNALAPVRADLVERVADDDPVTEREHWVGCSRGCGAPQGAHLRVEATDEGYRTEPRGIDPDGVGPDRADT</sequence>
<evidence type="ECO:0000256" key="7">
    <source>
        <dbReference type="SAM" id="MobiDB-lite"/>
    </source>
</evidence>
<keyword evidence="4" id="KW-0560">Oxidoreductase</keyword>
<dbReference type="Pfam" id="PF03460">
    <property type="entry name" value="NIR_SIR_ferr"/>
    <property type="match status" value="1"/>
</dbReference>
<keyword evidence="3" id="KW-0479">Metal-binding</keyword>
<reference evidence="9 10" key="1">
    <citation type="submission" date="2013-01" db="EMBL/GenBank/DDBJ databases">
        <title>Whole genome shotgun sequence of Gordonia soli NBRC 108243.</title>
        <authorList>
            <person name="Isaki-Nakamura S."/>
            <person name="Hosoyama A."/>
            <person name="Tsuchikane K."/>
            <person name="Ando Y."/>
            <person name="Baba S."/>
            <person name="Ohji S."/>
            <person name="Hamada M."/>
            <person name="Tamura T."/>
            <person name="Yamazoe A."/>
            <person name="Yamazaki S."/>
            <person name="Fujita N."/>
        </authorList>
    </citation>
    <scope>NUCLEOTIDE SEQUENCE [LARGE SCALE GENOMIC DNA]</scope>
    <source>
        <strain evidence="9 10">NBRC 108243</strain>
    </source>
</reference>
<dbReference type="InterPro" id="IPR036136">
    <property type="entry name" value="Nit/Sulf_reduc_fer-like_dom_sf"/>
</dbReference>
<evidence type="ECO:0000256" key="6">
    <source>
        <dbReference type="ARBA" id="ARBA00023014"/>
    </source>
</evidence>
<evidence type="ECO:0000256" key="4">
    <source>
        <dbReference type="ARBA" id="ARBA00023002"/>
    </source>
</evidence>
<dbReference type="SUPFAM" id="SSF55124">
    <property type="entry name" value="Nitrite/Sulfite reductase N-terminal domain-like"/>
    <property type="match status" value="2"/>
</dbReference>
<comment type="caution">
    <text evidence="9">The sequence shown here is derived from an EMBL/GenBank/DDBJ whole genome shotgun (WGS) entry which is preliminary data.</text>
</comment>
<dbReference type="InterPro" id="IPR045854">
    <property type="entry name" value="NO2/SO3_Rdtase_4Fe4S_sf"/>
</dbReference>
<dbReference type="GO" id="GO:0051539">
    <property type="term" value="F:4 iron, 4 sulfur cluster binding"/>
    <property type="evidence" value="ECO:0007669"/>
    <property type="project" value="UniProtKB-KW"/>
</dbReference>
<protein>
    <submittedName>
        <fullName evidence="9">Precorrin-3B synthase</fullName>
    </submittedName>
</protein>
<feature type="domain" description="Nitrite/Sulfite reductase ferredoxin-like" evidence="8">
    <location>
        <begin position="9"/>
        <end position="62"/>
    </location>
</feature>
<dbReference type="PANTHER" id="PTHR32439:SF9">
    <property type="entry name" value="BLR3264 PROTEIN"/>
    <property type="match status" value="1"/>
</dbReference>
<dbReference type="Proteomes" id="UP000011666">
    <property type="component" value="Unassembled WGS sequence"/>
</dbReference>
<evidence type="ECO:0000256" key="3">
    <source>
        <dbReference type="ARBA" id="ARBA00022723"/>
    </source>
</evidence>
<keyword evidence="1" id="KW-0004">4Fe-4S</keyword>
<organism evidence="9 10">
    <name type="scientific">Gordonia soli NBRC 108243</name>
    <dbReference type="NCBI Taxonomy" id="1223545"/>
    <lineage>
        <taxon>Bacteria</taxon>
        <taxon>Bacillati</taxon>
        <taxon>Actinomycetota</taxon>
        <taxon>Actinomycetes</taxon>
        <taxon>Mycobacteriales</taxon>
        <taxon>Gordoniaceae</taxon>
        <taxon>Gordonia</taxon>
    </lineage>
</organism>
<dbReference type="GO" id="GO:0016491">
    <property type="term" value="F:oxidoreductase activity"/>
    <property type="evidence" value="ECO:0007669"/>
    <property type="project" value="UniProtKB-KW"/>
</dbReference>
<dbReference type="SUPFAM" id="SSF56014">
    <property type="entry name" value="Nitrite and sulphite reductase 4Fe-4S domain-like"/>
    <property type="match status" value="1"/>
</dbReference>
<keyword evidence="5" id="KW-0408">Iron</keyword>
<name>M0QPD8_9ACTN</name>
<dbReference type="AlphaFoldDB" id="M0QPD8"/>
<dbReference type="PANTHER" id="PTHR32439">
    <property type="entry name" value="FERREDOXIN--NITRITE REDUCTASE, CHLOROPLASTIC"/>
    <property type="match status" value="1"/>
</dbReference>
<evidence type="ECO:0000259" key="8">
    <source>
        <dbReference type="Pfam" id="PF03460"/>
    </source>
</evidence>